<dbReference type="Proteomes" id="UP000290819">
    <property type="component" value="Unassembled WGS sequence"/>
</dbReference>
<evidence type="ECO:0000313" key="1">
    <source>
        <dbReference type="EMBL" id="RXT40278.1"/>
    </source>
</evidence>
<keyword evidence="2" id="KW-1185">Reference proteome</keyword>
<reference evidence="1 2" key="1">
    <citation type="submission" date="2017-03" db="EMBL/GenBank/DDBJ databases">
        <authorList>
            <person name="Safronova V.I."/>
            <person name="Sazanova A.L."/>
            <person name="Chirak E.R."/>
        </authorList>
    </citation>
    <scope>NUCLEOTIDE SEQUENCE [LARGE SCALE GENOMIC DNA]</scope>
    <source>
        <strain evidence="1 2">Opo-243</strain>
    </source>
</reference>
<protein>
    <submittedName>
        <fullName evidence="1">Uncharacterized protein</fullName>
    </submittedName>
</protein>
<sequence>MAPPGTPDEALALAPHMMDLVPGLDTLKAVAIIAGLATDSRFQAHQVRFDYALRIVLSSARGSRRPRQSDLAELLNSQLTQARVARLEDPIEDFFVELLLTREGEFLLFSGGWEKASIHTEMILDAFRRLPNGEPKAKSLRHAFALLKLSTELVRRAGIEAGTIGAGCPNGDIAVPSDTRLATLAARVRFTDAELHKLGISAEDLEPFFLAPSYWPMVGPTEPGSSPLEFRPLFKVRNGLIVGAPANISTAVRAILISTAVTYDLGSFLHLKLLEANARLLSHSGFRPIPTARASLCDDQLYSETLVELSAGRFLHVILSVDGFASWPGRAFGSSTPSSQQLVDTIIGSMQSARAKAAANPNFAEGMTLWLCGGWGAGRSFEYLSENELADWTFTAVEPADMSTITICEDGKLSDIWRLQKQVSLVGEQGFHFFATNGLLNLFNWWRTSDHALVPPHEIDAAPPLSINFDTNLLLDARKEALNAFGRRVVQDEQGRWHMVARLERGEQYQALQHVYGSLDDAQRAVLAGVVADQGSKWWIRLRAADDQVNRDAFETWRTVLIWAGQVLPKFLATVKVRDIVDTIGFDVTADGFPEGYDFRTNPAPSDREIDDALIVAADSSRKNVSIHLKPKWFAGFYRADNYAERAMAVSLLRGACGIFGIERSPEDIQQLVLASVGSTDFRHRHAFLVQRPIDYLVSAGLLSSFSKIPTSAAALAKCGSTWRVHPRSEGVRIEGKEQCLSLIRQVVDDCQARLLADVGTYDRQPLIVSLLDGLQSAMAEEGHWRRSARALRAIHGVERDFELSLDHVMAANGVLRANSMLVEIAAVEARPEGGRPAGTMDIEELQARALQVFQTADNYPAFLADRIEPAIHISPTGDMLFQHDFHEAAIARNAELRHARERSASSDEYVRRFEPERPGKDPDADFIPALQAEYRVPVETFRELAAVTATLARQKGQGVMILRRLEFVTALRQFDALSGLDFEPLIDRLILPYRANWREIPSGCTPRDFDLSKFDRRFSLIGRPIVSLSSDPDPLLAVAPGLIERALAHNVSGAAHGLLQNEFWTSPEMRAYSGTTGARLGIEFNEALAQQISSLGYTATSSVKPSACLNQKATDELKRLGDIDVLVVAGGTRVWVCEAKDLKMCRTLGEAASRVSEYRGQVMKNGKPDKLLRHLQRVDYIRRHTTQLAKRLGLDTEPTVHGVMIVNSPQPMQQLAGEYSKDSTVVMLDRIQNVPWTDGW</sequence>
<dbReference type="EMBL" id="MZXW01000038">
    <property type="protein sequence ID" value="RXT40278.1"/>
    <property type="molecule type" value="Genomic_DNA"/>
</dbReference>
<evidence type="ECO:0000313" key="2">
    <source>
        <dbReference type="Proteomes" id="UP000290819"/>
    </source>
</evidence>
<dbReference type="AlphaFoldDB" id="A0A4Q1USF7"/>
<name>A0A4Q1USF7_9BRAD</name>
<accession>A0A4Q1USF7</accession>
<gene>
    <name evidence="1" type="ORF">B5V03_28735</name>
</gene>
<comment type="caution">
    <text evidence="1">The sequence shown here is derived from an EMBL/GenBank/DDBJ whole genome shotgun (WGS) entry which is preliminary data.</text>
</comment>
<organism evidence="1 2">
    <name type="scientific">Bradyrhizobium betae</name>
    <dbReference type="NCBI Taxonomy" id="244734"/>
    <lineage>
        <taxon>Bacteria</taxon>
        <taxon>Pseudomonadati</taxon>
        <taxon>Pseudomonadota</taxon>
        <taxon>Alphaproteobacteria</taxon>
        <taxon>Hyphomicrobiales</taxon>
        <taxon>Nitrobacteraceae</taxon>
        <taxon>Bradyrhizobium</taxon>
    </lineage>
</organism>
<proteinExistence type="predicted"/>